<protein>
    <submittedName>
        <fullName evidence="1">Uncharacterized protein</fullName>
    </submittedName>
</protein>
<dbReference type="EMBL" id="VSRR010010658">
    <property type="protein sequence ID" value="MPC52150.1"/>
    <property type="molecule type" value="Genomic_DNA"/>
</dbReference>
<name>A0A5B7FWN0_PORTR</name>
<accession>A0A5B7FWN0</accession>
<dbReference type="AlphaFoldDB" id="A0A5B7FWN0"/>
<dbReference type="Proteomes" id="UP000324222">
    <property type="component" value="Unassembled WGS sequence"/>
</dbReference>
<keyword evidence="2" id="KW-1185">Reference proteome</keyword>
<reference evidence="1 2" key="1">
    <citation type="submission" date="2019-05" db="EMBL/GenBank/DDBJ databases">
        <title>Another draft genome of Portunus trituberculatus and its Hox gene families provides insights of decapod evolution.</title>
        <authorList>
            <person name="Jeong J.-H."/>
            <person name="Song I."/>
            <person name="Kim S."/>
            <person name="Choi T."/>
            <person name="Kim D."/>
            <person name="Ryu S."/>
            <person name="Kim W."/>
        </authorList>
    </citation>
    <scope>NUCLEOTIDE SEQUENCE [LARGE SCALE GENOMIC DNA]</scope>
    <source>
        <tissue evidence="1">Muscle</tissue>
    </source>
</reference>
<organism evidence="1 2">
    <name type="scientific">Portunus trituberculatus</name>
    <name type="common">Swimming crab</name>
    <name type="synonym">Neptunus trituberculatus</name>
    <dbReference type="NCBI Taxonomy" id="210409"/>
    <lineage>
        <taxon>Eukaryota</taxon>
        <taxon>Metazoa</taxon>
        <taxon>Ecdysozoa</taxon>
        <taxon>Arthropoda</taxon>
        <taxon>Crustacea</taxon>
        <taxon>Multicrustacea</taxon>
        <taxon>Malacostraca</taxon>
        <taxon>Eumalacostraca</taxon>
        <taxon>Eucarida</taxon>
        <taxon>Decapoda</taxon>
        <taxon>Pleocyemata</taxon>
        <taxon>Brachyura</taxon>
        <taxon>Eubrachyura</taxon>
        <taxon>Portunoidea</taxon>
        <taxon>Portunidae</taxon>
        <taxon>Portuninae</taxon>
        <taxon>Portunus</taxon>
    </lineage>
</organism>
<proteinExistence type="predicted"/>
<comment type="caution">
    <text evidence="1">The sequence shown here is derived from an EMBL/GenBank/DDBJ whole genome shotgun (WGS) entry which is preliminary data.</text>
</comment>
<sequence length="41" mass="4768">MIPKKSQSELIQIFDKKLLFGMFAPKDFSEFHPCLAICIHD</sequence>
<evidence type="ECO:0000313" key="1">
    <source>
        <dbReference type="EMBL" id="MPC52150.1"/>
    </source>
</evidence>
<evidence type="ECO:0000313" key="2">
    <source>
        <dbReference type="Proteomes" id="UP000324222"/>
    </source>
</evidence>
<gene>
    <name evidence="1" type="ORF">E2C01_046012</name>
</gene>